<evidence type="ECO:0000313" key="2">
    <source>
        <dbReference type="Proteomes" id="UP000034854"/>
    </source>
</evidence>
<accession>A0A0G0WTZ0</accession>
<sequence length="267" mass="29910">MERRNFSIEPYVEASGILGDRLEVDKKAADSIMRRTALRRNFSVAKGYFREVREAEGDEVLAISTARVHDQHERGEAGSSEFADLIRNPDSWVLSVHDQQIGDNVNQWMDKHFKAGNGKSGQEVFAQKFVEGLKREVADGVRSAFWDEKKNVFIGSTLSSLRFVAPIGGLCWMLYESSRYITSLNNEGISSPNYQLLLISLRGGAAIFSGRLVSRLSQYLYSQLENDVIFQNPLELLVPNPQIPSIVLGSASLLLNSGKLVRLKQKE</sequence>
<dbReference type="AlphaFoldDB" id="A0A0G0WTZ0"/>
<comment type="caution">
    <text evidence="1">The sequence shown here is derived from an EMBL/GenBank/DDBJ whole genome shotgun (WGS) entry which is preliminary data.</text>
</comment>
<protein>
    <submittedName>
        <fullName evidence="1">Uncharacterized protein</fullName>
    </submittedName>
</protein>
<proteinExistence type="predicted"/>
<dbReference type="Proteomes" id="UP000034854">
    <property type="component" value="Unassembled WGS sequence"/>
</dbReference>
<organism evidence="1 2">
    <name type="scientific">Candidatus Curtissbacteria bacterium GW2011_GWA1_41_11</name>
    <dbReference type="NCBI Taxonomy" id="1618409"/>
    <lineage>
        <taxon>Bacteria</taxon>
        <taxon>Candidatus Curtissiibacteriota</taxon>
    </lineage>
</organism>
<evidence type="ECO:0000313" key="1">
    <source>
        <dbReference type="EMBL" id="KKR87915.1"/>
    </source>
</evidence>
<gene>
    <name evidence="1" type="ORF">UU34_C0002G0032</name>
</gene>
<dbReference type="EMBL" id="LCAG01000002">
    <property type="protein sequence ID" value="KKR87915.1"/>
    <property type="molecule type" value="Genomic_DNA"/>
</dbReference>
<reference evidence="1 2" key="1">
    <citation type="journal article" date="2015" name="Nature">
        <title>rRNA introns, odd ribosomes, and small enigmatic genomes across a large radiation of phyla.</title>
        <authorList>
            <person name="Brown C.T."/>
            <person name="Hug L.A."/>
            <person name="Thomas B.C."/>
            <person name="Sharon I."/>
            <person name="Castelle C.J."/>
            <person name="Singh A."/>
            <person name="Wilkins M.J."/>
            <person name="Williams K.H."/>
            <person name="Banfield J.F."/>
        </authorList>
    </citation>
    <scope>NUCLEOTIDE SEQUENCE [LARGE SCALE GENOMIC DNA]</scope>
</reference>
<name>A0A0G0WTZ0_9BACT</name>